<dbReference type="InterPro" id="IPR023214">
    <property type="entry name" value="HAD_sf"/>
</dbReference>
<dbReference type="SUPFAM" id="SSF56784">
    <property type="entry name" value="HAD-like"/>
    <property type="match status" value="1"/>
</dbReference>
<evidence type="ECO:0000313" key="2">
    <source>
        <dbReference type="Proteomes" id="UP000178449"/>
    </source>
</evidence>
<dbReference type="Gene3D" id="3.40.50.1000">
    <property type="entry name" value="HAD superfamily/HAD-like"/>
    <property type="match status" value="1"/>
</dbReference>
<reference evidence="1 2" key="1">
    <citation type="journal article" date="2016" name="Nat. Commun.">
        <title>Thousands of microbial genomes shed light on interconnected biogeochemical processes in an aquifer system.</title>
        <authorList>
            <person name="Anantharaman K."/>
            <person name="Brown C.T."/>
            <person name="Hug L.A."/>
            <person name="Sharon I."/>
            <person name="Castelle C.J."/>
            <person name="Probst A.J."/>
            <person name="Thomas B.C."/>
            <person name="Singh A."/>
            <person name="Wilkins M.J."/>
            <person name="Karaoz U."/>
            <person name="Brodie E.L."/>
            <person name="Williams K.H."/>
            <person name="Hubbard S.S."/>
            <person name="Banfield J.F."/>
        </authorList>
    </citation>
    <scope>NUCLEOTIDE SEQUENCE [LARGE SCALE GENOMIC DNA]</scope>
</reference>
<dbReference type="STRING" id="1817772.A2527_00640"/>
<dbReference type="AlphaFoldDB" id="A0A1F6G8D2"/>
<evidence type="ECO:0008006" key="3">
    <source>
        <dbReference type="Google" id="ProtNLM"/>
    </source>
</evidence>
<sequence length="272" mass="30673">MQNKIAVVFDFDDTLAPDSTTGLMEALGFDAEGFWGGEFEEMLRSGWDQVPGFMYQLVKISEAQGGKITSTFLQEWGKKLPLFEGVPEFFGELRLFMAQAAPAVELEFYLISSGIGEVIRHTPIAHEFTEIWASDFYYHPQGSIAGPKRVVSFTDKTRYLFQISKGIIGEAQKNYRAVNDRYQEFRIPMEQILFVGDGYTDIPCFSLLKRKGGQGLAVYSPTRQDSWKKARSFVKDERVELIARAEYSPGSALSDNLRGLLQEIAQKIGSSR</sequence>
<name>A0A1F6G8D2_9PROT</name>
<evidence type="ECO:0000313" key="1">
    <source>
        <dbReference type="EMBL" id="OGG94345.1"/>
    </source>
</evidence>
<proteinExistence type="predicted"/>
<organism evidence="1 2">
    <name type="scientific">Candidatus Lambdaproteobacteria bacterium RIFOXYD2_FULL_50_16</name>
    <dbReference type="NCBI Taxonomy" id="1817772"/>
    <lineage>
        <taxon>Bacteria</taxon>
        <taxon>Pseudomonadati</taxon>
        <taxon>Pseudomonadota</taxon>
        <taxon>Candidatus Lambdaproteobacteria</taxon>
    </lineage>
</organism>
<dbReference type="Proteomes" id="UP000178449">
    <property type="component" value="Unassembled WGS sequence"/>
</dbReference>
<dbReference type="EMBL" id="MFNE01000039">
    <property type="protein sequence ID" value="OGG94345.1"/>
    <property type="molecule type" value="Genomic_DNA"/>
</dbReference>
<comment type="caution">
    <text evidence="1">The sequence shown here is derived from an EMBL/GenBank/DDBJ whole genome shotgun (WGS) entry which is preliminary data.</text>
</comment>
<protein>
    <recommendedName>
        <fullName evidence="3">Hydrolase</fullName>
    </recommendedName>
</protein>
<gene>
    <name evidence="1" type="ORF">A2527_00640</name>
</gene>
<accession>A0A1F6G8D2</accession>
<dbReference type="InterPro" id="IPR036412">
    <property type="entry name" value="HAD-like_sf"/>
</dbReference>